<proteinExistence type="predicted"/>
<keyword evidence="2" id="KW-1185">Reference proteome</keyword>
<accession>A0A564YDG7</accession>
<sequence>MKTLARGYTHRPGMGKGTKLLVEVCLKYQNSARSFPREKKTNALISNEEAVG</sequence>
<evidence type="ECO:0000313" key="1">
    <source>
        <dbReference type="EMBL" id="VUZ45327.1"/>
    </source>
</evidence>
<dbReference type="Proteomes" id="UP000321570">
    <property type="component" value="Unassembled WGS sequence"/>
</dbReference>
<reference evidence="1 2" key="1">
    <citation type="submission" date="2019-07" db="EMBL/GenBank/DDBJ databases">
        <authorList>
            <person name="Jastrzebski P J."/>
            <person name="Paukszto L."/>
            <person name="Jastrzebski P J."/>
        </authorList>
    </citation>
    <scope>NUCLEOTIDE SEQUENCE [LARGE SCALE GENOMIC DNA]</scope>
    <source>
        <strain evidence="1 2">WMS-il1</strain>
    </source>
</reference>
<gene>
    <name evidence="1" type="ORF">WMSIL1_LOCUS5256</name>
</gene>
<dbReference type="AlphaFoldDB" id="A0A564YDG7"/>
<protein>
    <submittedName>
        <fullName evidence="1">Uncharacterized protein</fullName>
    </submittedName>
</protein>
<evidence type="ECO:0000313" key="2">
    <source>
        <dbReference type="Proteomes" id="UP000321570"/>
    </source>
</evidence>
<name>A0A564YDG7_HYMDI</name>
<dbReference type="EMBL" id="CABIJS010000166">
    <property type="protein sequence ID" value="VUZ45327.1"/>
    <property type="molecule type" value="Genomic_DNA"/>
</dbReference>
<organism evidence="1 2">
    <name type="scientific">Hymenolepis diminuta</name>
    <name type="common">Rat tapeworm</name>
    <dbReference type="NCBI Taxonomy" id="6216"/>
    <lineage>
        <taxon>Eukaryota</taxon>
        <taxon>Metazoa</taxon>
        <taxon>Spiralia</taxon>
        <taxon>Lophotrochozoa</taxon>
        <taxon>Platyhelminthes</taxon>
        <taxon>Cestoda</taxon>
        <taxon>Eucestoda</taxon>
        <taxon>Cyclophyllidea</taxon>
        <taxon>Hymenolepididae</taxon>
        <taxon>Hymenolepis</taxon>
    </lineage>
</organism>